<evidence type="ECO:0000313" key="2">
    <source>
        <dbReference type="Proteomes" id="UP001163835"/>
    </source>
</evidence>
<accession>A0ACC1TWZ7</accession>
<comment type="caution">
    <text evidence="1">The sequence shown here is derived from an EMBL/GenBank/DDBJ whole genome shotgun (WGS) entry which is preliminary data.</text>
</comment>
<dbReference type="Proteomes" id="UP001163835">
    <property type="component" value="Unassembled WGS sequence"/>
</dbReference>
<proteinExistence type="predicted"/>
<gene>
    <name evidence="1" type="ORF">F5876DRAFT_78041</name>
</gene>
<keyword evidence="2" id="KW-1185">Reference proteome</keyword>
<evidence type="ECO:0000313" key="1">
    <source>
        <dbReference type="EMBL" id="KAJ3809153.1"/>
    </source>
</evidence>
<reference evidence="1" key="1">
    <citation type="submission" date="2022-09" db="EMBL/GenBank/DDBJ databases">
        <title>A Global Phylogenomic Analysis of the Shiitake Genus Lentinula.</title>
        <authorList>
            <consortium name="DOE Joint Genome Institute"/>
            <person name="Sierra-Patev S."/>
            <person name="Min B."/>
            <person name="Naranjo-Ortiz M."/>
            <person name="Looney B."/>
            <person name="Konkel Z."/>
            <person name="Slot J.C."/>
            <person name="Sakamoto Y."/>
            <person name="Steenwyk J.L."/>
            <person name="Rokas A."/>
            <person name="Carro J."/>
            <person name="Camarero S."/>
            <person name="Ferreira P."/>
            <person name="Molpeceres G."/>
            <person name="Ruiz-Duenas F.J."/>
            <person name="Serrano A."/>
            <person name="Henrissat B."/>
            <person name="Drula E."/>
            <person name="Hughes K.W."/>
            <person name="Mata J.L."/>
            <person name="Ishikawa N.K."/>
            <person name="Vargas-Isla R."/>
            <person name="Ushijima S."/>
            <person name="Smith C.A."/>
            <person name="Ahrendt S."/>
            <person name="Andreopoulos W."/>
            <person name="He G."/>
            <person name="Labutti K."/>
            <person name="Lipzen A."/>
            <person name="Ng V."/>
            <person name="Riley R."/>
            <person name="Sandor L."/>
            <person name="Barry K."/>
            <person name="Martinez A.T."/>
            <person name="Xiao Y."/>
            <person name="Gibbons J.G."/>
            <person name="Terashima K."/>
            <person name="Grigoriev I.V."/>
            <person name="Hibbett D.S."/>
        </authorList>
    </citation>
    <scope>NUCLEOTIDE SEQUENCE</scope>
    <source>
        <strain evidence="1">TMI1499</strain>
    </source>
</reference>
<dbReference type="EMBL" id="MU795175">
    <property type="protein sequence ID" value="KAJ3809153.1"/>
    <property type="molecule type" value="Genomic_DNA"/>
</dbReference>
<protein>
    <submittedName>
        <fullName evidence="1">Uncharacterized protein</fullName>
    </submittedName>
</protein>
<organism evidence="1 2">
    <name type="scientific">Lentinula aff. lateritia</name>
    <dbReference type="NCBI Taxonomy" id="2804960"/>
    <lineage>
        <taxon>Eukaryota</taxon>
        <taxon>Fungi</taxon>
        <taxon>Dikarya</taxon>
        <taxon>Basidiomycota</taxon>
        <taxon>Agaricomycotina</taxon>
        <taxon>Agaricomycetes</taxon>
        <taxon>Agaricomycetidae</taxon>
        <taxon>Agaricales</taxon>
        <taxon>Marasmiineae</taxon>
        <taxon>Omphalotaceae</taxon>
        <taxon>Lentinula</taxon>
    </lineage>
</organism>
<name>A0ACC1TWZ7_9AGAR</name>
<sequence>MSSSSGHRTTDRPTLPPIRDLFGSKDSRSTRFSTHSHSLDELSRLRVSDDDDPAHHHDAQRRRSNDFSQRPFNVPPSRSSHPSHRPSEYFSAASHTSFSSQHTSYGREQHRPSTHLGYNSRSVTAPDHGHLTTASPVPAPDYRYPDMGVGPLSSQHSSVNPIATRDLSRGAGSRSYSNYDYLTHPRVSTTLDNRDRSEEAEYALNSLAQSYPGVQPPSKDMPNGSVAPPAKYECTYCGKGFNRPSSLKIHLNSHTGEKPFLCPVEGCGRSFSVLSNMRRHARVHNQNAQTSDDDTGPLSRPSSSRLAVTPVDWHQYRRGSTASDVSSSESRHSRSGSSDSEDEGYSQTHSIGKRVRQYHR</sequence>